<evidence type="ECO:0000256" key="3">
    <source>
        <dbReference type="ARBA" id="ARBA00022714"/>
    </source>
</evidence>
<evidence type="ECO:0000256" key="2">
    <source>
        <dbReference type="ARBA" id="ARBA00022630"/>
    </source>
</evidence>
<comment type="cofactor">
    <cofactor evidence="1">
        <name>FAD</name>
        <dbReference type="ChEBI" id="CHEBI:57692"/>
    </cofactor>
</comment>
<dbReference type="OrthoDB" id="9796486at2"/>
<dbReference type="EMBL" id="QWDD01000001">
    <property type="protein sequence ID" value="RNJ48852.1"/>
    <property type="molecule type" value="Genomic_DNA"/>
</dbReference>
<evidence type="ECO:0000259" key="11">
    <source>
        <dbReference type="PROSITE" id="PS51379"/>
    </source>
</evidence>
<dbReference type="InterPro" id="IPR017927">
    <property type="entry name" value="FAD-bd_FR_type"/>
</dbReference>
<dbReference type="InterPro" id="IPR036527">
    <property type="entry name" value="SCP2_sterol-bd_dom_sf"/>
</dbReference>
<dbReference type="RefSeq" id="WP_123174850.1">
    <property type="nucleotide sequence ID" value="NZ_QWDD01000001.1"/>
</dbReference>
<dbReference type="SUPFAM" id="SSF52343">
    <property type="entry name" value="Ferredoxin reductase-like, C-terminal NADP-linked domain"/>
    <property type="match status" value="1"/>
</dbReference>
<dbReference type="InterPro" id="IPR017938">
    <property type="entry name" value="Riboflavin_synthase-like_b-brl"/>
</dbReference>
<dbReference type="PANTHER" id="PTHR47354:SF6">
    <property type="entry name" value="NADH OXIDOREDUCTASE HCR"/>
    <property type="match status" value="1"/>
</dbReference>
<gene>
    <name evidence="13" type="ORF">D1O30_03685</name>
</gene>
<comment type="similarity">
    <text evidence="9">In the N-terminal section; belongs to the FAD-binding oxidoreductase type 6 family.</text>
</comment>
<keyword evidence="3" id="KW-0001">2Fe-2S</keyword>
<evidence type="ECO:0000256" key="9">
    <source>
        <dbReference type="ARBA" id="ARBA00061434"/>
    </source>
</evidence>
<dbReference type="CDD" id="cd00207">
    <property type="entry name" value="fer2"/>
    <property type="match status" value="1"/>
</dbReference>
<evidence type="ECO:0000256" key="1">
    <source>
        <dbReference type="ARBA" id="ARBA00001974"/>
    </source>
</evidence>
<dbReference type="PANTHER" id="PTHR47354">
    <property type="entry name" value="NADH OXIDOREDUCTASE HCR"/>
    <property type="match status" value="1"/>
</dbReference>
<dbReference type="SUPFAM" id="SSF46548">
    <property type="entry name" value="alpha-helical ferredoxin"/>
    <property type="match status" value="1"/>
</dbReference>
<dbReference type="PROSITE" id="PS51384">
    <property type="entry name" value="FAD_FR"/>
    <property type="match status" value="1"/>
</dbReference>
<dbReference type="InterPro" id="IPR050415">
    <property type="entry name" value="MRET"/>
</dbReference>
<evidence type="ECO:0000313" key="14">
    <source>
        <dbReference type="Proteomes" id="UP000268623"/>
    </source>
</evidence>
<dbReference type="Gene3D" id="3.40.50.80">
    <property type="entry name" value="Nucleotide-binding domain of ferredoxin-NADP reductase (FNR) module"/>
    <property type="match status" value="1"/>
</dbReference>
<proteinExistence type="inferred from homology"/>
<dbReference type="PROSITE" id="PS51085">
    <property type="entry name" value="2FE2S_FER_2"/>
    <property type="match status" value="1"/>
</dbReference>
<evidence type="ECO:0000259" key="12">
    <source>
        <dbReference type="PROSITE" id="PS51384"/>
    </source>
</evidence>
<evidence type="ECO:0000256" key="6">
    <source>
        <dbReference type="ARBA" id="ARBA00023002"/>
    </source>
</evidence>
<keyword evidence="6" id="KW-0560">Oxidoreductase</keyword>
<dbReference type="Pfam" id="PF00037">
    <property type="entry name" value="Fer4"/>
    <property type="match status" value="1"/>
</dbReference>
<evidence type="ECO:0000256" key="4">
    <source>
        <dbReference type="ARBA" id="ARBA00022723"/>
    </source>
</evidence>
<reference evidence="13 14" key="1">
    <citation type="submission" date="2018-08" db="EMBL/GenBank/DDBJ databases">
        <title>Genome sequence of Methylocystis hirsuta CSC1, a methanotroph able to accumulate PHAs.</title>
        <authorList>
            <person name="Bordel S."/>
            <person name="Rodriguez E."/>
            <person name="Gancedo J."/>
            <person name="Munoz R."/>
        </authorList>
    </citation>
    <scope>NUCLEOTIDE SEQUENCE [LARGE SCALE GENOMIC DNA]</scope>
    <source>
        <strain evidence="13 14">CSC1</strain>
    </source>
</reference>
<keyword evidence="4" id="KW-0479">Metal-binding</keyword>
<dbReference type="SUPFAM" id="SSF54292">
    <property type="entry name" value="2Fe-2S ferredoxin-like"/>
    <property type="match status" value="1"/>
</dbReference>
<feature type="domain" description="2Fe-2S ferredoxin-type" evidence="10">
    <location>
        <begin position="736"/>
        <end position="820"/>
    </location>
</feature>
<dbReference type="InterPro" id="IPR017896">
    <property type="entry name" value="4Fe4S_Fe-S-bd"/>
</dbReference>
<dbReference type="Pfam" id="PF00111">
    <property type="entry name" value="Fer2"/>
    <property type="match status" value="1"/>
</dbReference>
<dbReference type="Gene3D" id="3.30.70.20">
    <property type="match status" value="1"/>
</dbReference>
<dbReference type="InterPro" id="IPR012675">
    <property type="entry name" value="Beta-grasp_dom_sf"/>
</dbReference>
<evidence type="ECO:0000259" key="10">
    <source>
        <dbReference type="PROSITE" id="PS51085"/>
    </source>
</evidence>
<dbReference type="CDD" id="cd06217">
    <property type="entry name" value="FNR_iron_sulfur_binding_3"/>
    <property type="match status" value="1"/>
</dbReference>
<comment type="caution">
    <text evidence="13">The sequence shown here is derived from an EMBL/GenBank/DDBJ whole genome shotgun (WGS) entry which is preliminary data.</text>
</comment>
<dbReference type="SUPFAM" id="SSF63380">
    <property type="entry name" value="Riboflavin synthase domain-like"/>
    <property type="match status" value="1"/>
</dbReference>
<dbReference type="InterPro" id="IPR003033">
    <property type="entry name" value="SCP2_sterol-bd_dom"/>
</dbReference>
<keyword evidence="7" id="KW-0408">Iron</keyword>
<sequence length="820" mass="90423">MNIEDHPTVKRMRAIADAQVENEKRGIDADWLRQLALDCGADDAGLVEISRPALDSQRDGLLHHYPWTRTLLGFVVRMNREPIRSPARSVANIEFHHSGLEVDEVGRRVVQRLEAKGIRAVSPAMGFPMEMYQFPSAIWIVAHKTVAVAAGLGHMGVHRNLIHPKFGNFILLGTVLIGAEATEYDAPIDYNPCLECRLCVTACPVGAIAPDGGFNFSACFTHNYREFMGGFTDWVEQVADSKNALDYRSRMSEPETASMWQSLSHGANYKAAYCMAVCPAGEDVIGTYLADRARHIQEIVKPLQQKEEPVYVVKGSDAEAYAKKRWKNKTVKTVGNALRPRSIDAMLQLLTFAFQPNQARDLRATYHFEFTGDEQRKATIVIHDGVIRVHEGHIGSADLRVTADSRTWLGFLAREHSLVWALLRRKIRVGGSPKLLLAFGRCFPSPAVRHDPTPVPPVASRLRPNTAPYRQNDAATGKIKWSGALRLAEIIEVAQSVKTFRFVEPTGGKIPFEFLPGQFLTFAIEPFGIPTKRSYTIASSPSRGDSIEITVKRETNGLVSRWLHDAAKPGDLLEVVAPNGTFTFTGEEEQSIVLIGGGVGLTPLMSVTRYLTDTSWPGDIHLLLSFRSPREYPFQEEIAALQTRNSRLRVVAMMSDPNVEQWTGARGRIDKAFLASAVPNIATQRVHLCGPLAMMNAVTVALLDLGVPPERIKKEAFGTETRDPTQKAPSAGKIIGRVTFQMSQVSAPIAENDTILDVADRAHVFIDNACRSGTCGACRVKLLSGKVRMPVEDSLTQGEKDRGYILACQALAESDVVVES</sequence>
<dbReference type="Gene3D" id="3.30.1050.10">
    <property type="entry name" value="SCP2 sterol-binding domain"/>
    <property type="match status" value="1"/>
</dbReference>
<dbReference type="GO" id="GO:0051537">
    <property type="term" value="F:2 iron, 2 sulfur cluster binding"/>
    <property type="evidence" value="ECO:0007669"/>
    <property type="project" value="UniProtKB-KW"/>
</dbReference>
<dbReference type="PRINTS" id="PR00410">
    <property type="entry name" value="PHEHYDRXLASE"/>
</dbReference>
<dbReference type="PROSITE" id="PS00198">
    <property type="entry name" value="4FE4S_FER_1"/>
    <property type="match status" value="1"/>
</dbReference>
<accession>A0A3M9XMB9</accession>
<feature type="domain" description="4Fe-4S ferredoxin-type" evidence="11">
    <location>
        <begin position="184"/>
        <end position="213"/>
    </location>
</feature>
<dbReference type="Pfam" id="PF00175">
    <property type="entry name" value="NAD_binding_1"/>
    <property type="match status" value="1"/>
</dbReference>
<evidence type="ECO:0000256" key="7">
    <source>
        <dbReference type="ARBA" id="ARBA00023004"/>
    </source>
</evidence>
<organism evidence="13 14">
    <name type="scientific">Methylocystis hirsuta</name>
    <dbReference type="NCBI Taxonomy" id="369798"/>
    <lineage>
        <taxon>Bacteria</taxon>
        <taxon>Pseudomonadati</taxon>
        <taxon>Pseudomonadota</taxon>
        <taxon>Alphaproteobacteria</taxon>
        <taxon>Hyphomicrobiales</taxon>
        <taxon>Methylocystaceae</taxon>
        <taxon>Methylocystis</taxon>
    </lineage>
</organism>
<dbReference type="Pfam" id="PF00970">
    <property type="entry name" value="FAD_binding_6"/>
    <property type="match status" value="1"/>
</dbReference>
<dbReference type="InterPro" id="IPR001041">
    <property type="entry name" value="2Fe-2S_ferredoxin-type"/>
</dbReference>
<dbReference type="SUPFAM" id="SSF55718">
    <property type="entry name" value="SCP-like"/>
    <property type="match status" value="1"/>
</dbReference>
<dbReference type="InterPro" id="IPR006058">
    <property type="entry name" value="2Fe2S_fd_BS"/>
</dbReference>
<dbReference type="InterPro" id="IPR039261">
    <property type="entry name" value="FNR_nucleotide-bd"/>
</dbReference>
<keyword evidence="5" id="KW-0274">FAD</keyword>
<dbReference type="InterPro" id="IPR036010">
    <property type="entry name" value="2Fe-2S_ferredoxin-like_sf"/>
</dbReference>
<feature type="domain" description="FAD-binding FR-type" evidence="12">
    <location>
        <begin position="480"/>
        <end position="585"/>
    </location>
</feature>
<evidence type="ECO:0000313" key="13">
    <source>
        <dbReference type="EMBL" id="RNJ48852.1"/>
    </source>
</evidence>
<protein>
    <recommendedName>
        <fullName evidence="15">4Fe-4S dicluster domain-containing protein</fullName>
    </recommendedName>
</protein>
<dbReference type="InterPro" id="IPR017900">
    <property type="entry name" value="4Fe4S_Fe_S_CS"/>
</dbReference>
<keyword evidence="2" id="KW-0285">Flavoprotein</keyword>
<dbReference type="PROSITE" id="PS00197">
    <property type="entry name" value="2FE2S_FER_1"/>
    <property type="match status" value="1"/>
</dbReference>
<dbReference type="Gene3D" id="2.40.30.10">
    <property type="entry name" value="Translation factors"/>
    <property type="match status" value="1"/>
</dbReference>
<dbReference type="Pfam" id="PF02036">
    <property type="entry name" value="SCP2"/>
    <property type="match status" value="1"/>
</dbReference>
<keyword evidence="14" id="KW-1185">Reference proteome</keyword>
<dbReference type="InterPro" id="IPR001433">
    <property type="entry name" value="OxRdtase_FAD/NAD-bd"/>
</dbReference>
<dbReference type="Proteomes" id="UP000268623">
    <property type="component" value="Unassembled WGS sequence"/>
</dbReference>
<dbReference type="Gene3D" id="3.10.20.30">
    <property type="match status" value="1"/>
</dbReference>
<dbReference type="AlphaFoldDB" id="A0A3M9XMB9"/>
<evidence type="ECO:0000256" key="8">
    <source>
        <dbReference type="ARBA" id="ARBA00023014"/>
    </source>
</evidence>
<dbReference type="InterPro" id="IPR008333">
    <property type="entry name" value="Cbr1-like_FAD-bd_dom"/>
</dbReference>
<dbReference type="GO" id="GO:0016491">
    <property type="term" value="F:oxidoreductase activity"/>
    <property type="evidence" value="ECO:0007669"/>
    <property type="project" value="UniProtKB-KW"/>
</dbReference>
<name>A0A3M9XMB9_9HYPH</name>
<dbReference type="GO" id="GO:0046872">
    <property type="term" value="F:metal ion binding"/>
    <property type="evidence" value="ECO:0007669"/>
    <property type="project" value="UniProtKB-KW"/>
</dbReference>
<evidence type="ECO:0000256" key="5">
    <source>
        <dbReference type="ARBA" id="ARBA00022827"/>
    </source>
</evidence>
<evidence type="ECO:0008006" key="15">
    <source>
        <dbReference type="Google" id="ProtNLM"/>
    </source>
</evidence>
<dbReference type="PROSITE" id="PS51379">
    <property type="entry name" value="4FE4S_FER_2"/>
    <property type="match status" value="1"/>
</dbReference>
<keyword evidence="8" id="KW-0411">Iron-sulfur</keyword>